<evidence type="ECO:0000259" key="1">
    <source>
        <dbReference type="Pfam" id="PF01170"/>
    </source>
</evidence>
<comment type="caution">
    <text evidence="2">The sequence shown here is derived from an EMBL/GenBank/DDBJ whole genome shotgun (WGS) entry which is preliminary data.</text>
</comment>
<evidence type="ECO:0000313" key="3">
    <source>
        <dbReference type="Proteomes" id="UP001190700"/>
    </source>
</evidence>
<reference evidence="2 3" key="1">
    <citation type="journal article" date="2015" name="Genome Biol. Evol.">
        <title>Comparative Genomics of a Bacterivorous Green Alga Reveals Evolutionary Causalities and Consequences of Phago-Mixotrophic Mode of Nutrition.</title>
        <authorList>
            <person name="Burns J.A."/>
            <person name="Paasch A."/>
            <person name="Narechania A."/>
            <person name="Kim E."/>
        </authorList>
    </citation>
    <scope>NUCLEOTIDE SEQUENCE [LARGE SCALE GENOMIC DNA]</scope>
    <source>
        <strain evidence="2 3">PLY_AMNH</strain>
    </source>
</reference>
<dbReference type="Gene3D" id="3.30.2130.30">
    <property type="match status" value="1"/>
</dbReference>
<gene>
    <name evidence="2" type="ORF">CYMTET_17927</name>
</gene>
<dbReference type="GO" id="GO:0030488">
    <property type="term" value="P:tRNA methylation"/>
    <property type="evidence" value="ECO:0007669"/>
    <property type="project" value="TreeGrafter"/>
</dbReference>
<name>A0AAE0G929_9CHLO</name>
<dbReference type="GO" id="GO:0043527">
    <property type="term" value="C:tRNA methyltransferase complex"/>
    <property type="evidence" value="ECO:0007669"/>
    <property type="project" value="UniProtKB-ARBA"/>
</dbReference>
<proteinExistence type="predicted"/>
<dbReference type="EMBL" id="LGRX02008197">
    <property type="protein sequence ID" value="KAK3273854.1"/>
    <property type="molecule type" value="Genomic_DNA"/>
</dbReference>
<dbReference type="CDD" id="cd02440">
    <property type="entry name" value="AdoMet_MTases"/>
    <property type="match status" value="1"/>
</dbReference>
<protein>
    <recommendedName>
        <fullName evidence="1">Ribosomal RNA large subunit methyltransferase K/L-like methyltransferase domain-containing protein</fullName>
    </recommendedName>
</protein>
<dbReference type="AlphaFoldDB" id="A0AAE0G929"/>
<accession>A0AAE0G929</accession>
<dbReference type="GO" id="GO:0016423">
    <property type="term" value="F:tRNA (guanine) methyltransferase activity"/>
    <property type="evidence" value="ECO:0007669"/>
    <property type="project" value="TreeGrafter"/>
</dbReference>
<dbReference type="InterPro" id="IPR029063">
    <property type="entry name" value="SAM-dependent_MTases_sf"/>
</dbReference>
<dbReference type="Pfam" id="PF01170">
    <property type="entry name" value="UPF0020"/>
    <property type="match status" value="1"/>
</dbReference>
<dbReference type="SUPFAM" id="SSF53335">
    <property type="entry name" value="S-adenosyl-L-methionine-dependent methyltransferases"/>
    <property type="match status" value="1"/>
</dbReference>
<dbReference type="SUPFAM" id="SSF143437">
    <property type="entry name" value="THUMP domain-like"/>
    <property type="match status" value="1"/>
</dbReference>
<organism evidence="2 3">
    <name type="scientific">Cymbomonas tetramitiformis</name>
    <dbReference type="NCBI Taxonomy" id="36881"/>
    <lineage>
        <taxon>Eukaryota</taxon>
        <taxon>Viridiplantae</taxon>
        <taxon>Chlorophyta</taxon>
        <taxon>Pyramimonadophyceae</taxon>
        <taxon>Pyramimonadales</taxon>
        <taxon>Pyramimonadaceae</taxon>
        <taxon>Cymbomonas</taxon>
    </lineage>
</organism>
<dbReference type="Gene3D" id="3.40.50.150">
    <property type="entry name" value="Vaccinia Virus protein VP39"/>
    <property type="match status" value="1"/>
</dbReference>
<feature type="domain" description="Ribosomal RNA large subunit methyltransferase K/L-like methyltransferase" evidence="1">
    <location>
        <begin position="280"/>
        <end position="433"/>
    </location>
</feature>
<dbReference type="InterPro" id="IPR000241">
    <property type="entry name" value="RlmKL-like_Mtase"/>
</dbReference>
<dbReference type="PANTHER" id="PTHR14911">
    <property type="entry name" value="THUMP DOMAIN-CONTAINING"/>
    <property type="match status" value="1"/>
</dbReference>
<dbReference type="PANTHER" id="PTHR14911:SF13">
    <property type="entry name" value="TRNA (GUANINE(6)-N2)-METHYLTRANSFERASE THUMP3"/>
    <property type="match status" value="1"/>
</dbReference>
<evidence type="ECO:0000313" key="2">
    <source>
        <dbReference type="EMBL" id="KAK3273854.1"/>
    </source>
</evidence>
<dbReference type="Proteomes" id="UP001190700">
    <property type="component" value="Unassembled WGS sequence"/>
</dbReference>
<sequence length="452" mass="49684">MINFRCWFILNNCHRLERQKRPITTKSSFHSLPPQPRHYALHKRTSRSRVHASLTSETARAEEDRNVYLALVTGGLEGVAKASICESLDISNEHVSIVSQPTLAKGLSAGQAGVGKLIISVPESVSLESVVKLKGVQSMYAYLLHSNSVPTCPEGLEYVQTLLARTNRWPQAFTLWRSYFLSQGFDVPALGADTIRFRARCIRDGTHAFTSQDVARRMGSAVQGVWNWPVDLKRYQCEVVGVMLESSFVCGLHLTTLQTSLKGNLPAEKVAHYVAAERRVSLRPSTAFLLLSLARIQPGEIVLDPMAGVGTIPIEAAIHFGARGIGGDLASGAVVQAKENAVEALKLGLIRSSSVEFYEWNTCALPLEDSMADAIVSDLPFGMSCELSKRMYPKAFAEMGRVVKPGGRAVLLMGSRRLLYDSIDMHCWKIMESYYPVNIGGLNACVIVLCKQ</sequence>
<keyword evidence="3" id="KW-1185">Reference proteome</keyword>